<evidence type="ECO:0000313" key="2">
    <source>
        <dbReference type="Proteomes" id="UP000183975"/>
    </source>
</evidence>
<dbReference type="OrthoDB" id="9791844at2"/>
<dbReference type="EMBL" id="FRAH01000042">
    <property type="protein sequence ID" value="SHK74152.1"/>
    <property type="molecule type" value="Genomic_DNA"/>
</dbReference>
<dbReference type="RefSeq" id="WP_072851885.1">
    <property type="nucleotide sequence ID" value="NZ_FRAH01000042.1"/>
</dbReference>
<name>A0A1M6UY28_9FIRM</name>
<proteinExistence type="predicted"/>
<organism evidence="1 2">
    <name type="scientific">Anaerotignum lactatifermentans DSM 14214</name>
    <dbReference type="NCBI Taxonomy" id="1121323"/>
    <lineage>
        <taxon>Bacteria</taxon>
        <taxon>Bacillati</taxon>
        <taxon>Bacillota</taxon>
        <taxon>Clostridia</taxon>
        <taxon>Lachnospirales</taxon>
        <taxon>Anaerotignaceae</taxon>
        <taxon>Anaerotignum</taxon>
    </lineage>
</organism>
<dbReference type="InterPro" id="IPR013324">
    <property type="entry name" value="RNA_pol_sigma_r3/r4-like"/>
</dbReference>
<keyword evidence="2" id="KW-1185">Reference proteome</keyword>
<dbReference type="AlphaFoldDB" id="A0A1M6UY28"/>
<evidence type="ECO:0000313" key="1">
    <source>
        <dbReference type="EMBL" id="SHK74152.1"/>
    </source>
</evidence>
<gene>
    <name evidence="1" type="ORF">SAMN02745138_02275</name>
</gene>
<dbReference type="InterPro" id="IPR036388">
    <property type="entry name" value="WH-like_DNA-bd_sf"/>
</dbReference>
<sequence length="150" mass="17877">MKTINLRWIYPHYRHDEFVEVSDEVWEAMRQAQREMNNYERRKVYHRAWYSLDAYSWAENYALEHGRSPEEILLEREERAARLRLVAALPEALAHATPTQARRVRAYYIAGINQPKIARMEGVHSSKVSIAIRRGLRNMRRCYDGLFPSE</sequence>
<accession>A0A1M6UY28</accession>
<dbReference type="SUPFAM" id="SSF88659">
    <property type="entry name" value="Sigma3 and sigma4 domains of RNA polymerase sigma factors"/>
    <property type="match status" value="1"/>
</dbReference>
<dbReference type="Gene3D" id="1.10.10.10">
    <property type="entry name" value="Winged helix-like DNA-binding domain superfamily/Winged helix DNA-binding domain"/>
    <property type="match status" value="1"/>
</dbReference>
<dbReference type="Proteomes" id="UP000183975">
    <property type="component" value="Unassembled WGS sequence"/>
</dbReference>
<protein>
    <submittedName>
        <fullName evidence="1">RNA polymerase sigma-70 factor, ECF subfamily</fullName>
    </submittedName>
</protein>
<reference evidence="1 2" key="1">
    <citation type="submission" date="2016-11" db="EMBL/GenBank/DDBJ databases">
        <authorList>
            <person name="Jaros S."/>
            <person name="Januszkiewicz K."/>
            <person name="Wedrychowicz H."/>
        </authorList>
    </citation>
    <scope>NUCLEOTIDE SEQUENCE [LARGE SCALE GENOMIC DNA]</scope>
    <source>
        <strain evidence="1 2">DSM 14214</strain>
    </source>
</reference>